<organism evidence="1 2">
    <name type="scientific">Bifidobacterium dentium ATCC 27679</name>
    <dbReference type="NCBI Taxonomy" id="871562"/>
    <lineage>
        <taxon>Bacteria</taxon>
        <taxon>Bacillati</taxon>
        <taxon>Actinomycetota</taxon>
        <taxon>Actinomycetes</taxon>
        <taxon>Bifidobacteriales</taxon>
        <taxon>Bifidobacteriaceae</taxon>
        <taxon>Bifidobacterium</taxon>
    </lineage>
</organism>
<name>E0Q7D5_9BIFI</name>
<accession>E0Q7D5</accession>
<evidence type="ECO:0000313" key="2">
    <source>
        <dbReference type="Proteomes" id="UP000003323"/>
    </source>
</evidence>
<dbReference type="AlphaFoldDB" id="E0Q7D5"/>
<comment type="caution">
    <text evidence="1">The sequence shown here is derived from an EMBL/GenBank/DDBJ whole genome shotgun (WGS) entry which is preliminary data.</text>
</comment>
<gene>
    <name evidence="1" type="ORF">HMPREF0168_1043</name>
</gene>
<reference evidence="1 2" key="1">
    <citation type="submission" date="2010-08" db="EMBL/GenBank/DDBJ databases">
        <authorList>
            <person name="Muzny D."/>
            <person name="Qin X."/>
            <person name="Deng J."/>
            <person name="Jiang H."/>
            <person name="Liu Y."/>
            <person name="Qu J."/>
            <person name="Song X.-Z."/>
            <person name="Zhang L."/>
            <person name="Thornton R."/>
            <person name="Coyle M."/>
            <person name="Francisco L."/>
            <person name="Jackson L."/>
            <person name="Javaid M."/>
            <person name="Korchina V."/>
            <person name="Kovar C."/>
            <person name="Mata R."/>
            <person name="Mathew T."/>
            <person name="Ngo R."/>
            <person name="Nguyen L."/>
            <person name="Nguyen N."/>
            <person name="Okwuonu G."/>
            <person name="Ongeri F."/>
            <person name="Pham C."/>
            <person name="Simmons D."/>
            <person name="Wilczek-Boney K."/>
            <person name="Hale W."/>
            <person name="Jakkamsetti A."/>
            <person name="Pham P."/>
            <person name="Ruth R."/>
            <person name="San Lucas F."/>
            <person name="Warren J."/>
            <person name="Zhang J."/>
            <person name="Zhao Z."/>
            <person name="Zhou C."/>
            <person name="Zhu D."/>
            <person name="Lee S."/>
            <person name="Bess C."/>
            <person name="Blankenburg K."/>
            <person name="Forbes L."/>
            <person name="Fu Q."/>
            <person name="Gubbala S."/>
            <person name="Hirani K."/>
            <person name="Jayaseelan J.C."/>
            <person name="Lara F."/>
            <person name="Munidasa M."/>
            <person name="Palculict T."/>
            <person name="Patil S."/>
            <person name="Pu L.-L."/>
            <person name="Saada N."/>
            <person name="Tang L."/>
            <person name="Weissenberger G."/>
            <person name="Zhu Y."/>
            <person name="Hemphill L."/>
            <person name="Shang Y."/>
            <person name="Youmans B."/>
            <person name="Ayvaz T."/>
            <person name="Ross M."/>
            <person name="Santibanez J."/>
            <person name="Aqrawi P."/>
            <person name="Gross S."/>
            <person name="Joshi V."/>
            <person name="Fowler G."/>
            <person name="Nazareth L."/>
            <person name="Reid J."/>
            <person name="Worley K."/>
            <person name="Petrosino J."/>
            <person name="Highlander S."/>
            <person name="Gibbs R."/>
        </authorList>
    </citation>
    <scope>NUCLEOTIDE SEQUENCE [LARGE SCALE GENOMIC DNA]</scope>
    <source>
        <strain evidence="1 2">ATCC 27679</strain>
    </source>
</reference>
<proteinExistence type="predicted"/>
<dbReference type="Proteomes" id="UP000003323">
    <property type="component" value="Unassembled WGS sequence"/>
</dbReference>
<dbReference type="EMBL" id="AEEQ01000009">
    <property type="protein sequence ID" value="EFM41650.1"/>
    <property type="molecule type" value="Genomic_DNA"/>
</dbReference>
<evidence type="ECO:0000313" key="1">
    <source>
        <dbReference type="EMBL" id="EFM41650.1"/>
    </source>
</evidence>
<dbReference type="HOGENOM" id="CLU_205709_0_0_11"/>
<protein>
    <submittedName>
        <fullName evidence="1">Uncharacterized protein</fullName>
    </submittedName>
</protein>
<sequence length="45" mass="4950">MEAAGYATVDENIQAVLKEIKARPALLTAYLSAVIPDPRRMDSLF</sequence>